<dbReference type="Gene3D" id="1.10.630.10">
    <property type="entry name" value="Cytochrome P450"/>
    <property type="match status" value="1"/>
</dbReference>
<dbReference type="EMBL" id="VIIS01002199">
    <property type="protein sequence ID" value="KAF0287330.1"/>
    <property type="molecule type" value="Genomic_DNA"/>
</dbReference>
<gene>
    <name evidence="4" type="primary">cyp515B1</name>
    <name evidence="4" type="ORF">FJT64_014252</name>
</gene>
<feature type="signal peptide" evidence="3">
    <location>
        <begin position="1"/>
        <end position="17"/>
    </location>
</feature>
<keyword evidence="2" id="KW-0503">Monooxygenase</keyword>
<dbReference type="OrthoDB" id="6365766at2759"/>
<dbReference type="InterPro" id="IPR001128">
    <property type="entry name" value="Cyt_P450"/>
</dbReference>
<keyword evidence="3" id="KW-0732">Signal</keyword>
<protein>
    <submittedName>
        <fullName evidence="4">Putative cytochrome P450 515B1</fullName>
    </submittedName>
</protein>
<feature type="chain" id="PRO_5025438203" evidence="3">
    <location>
        <begin position="18"/>
        <end position="111"/>
    </location>
</feature>
<dbReference type="AlphaFoldDB" id="A0A6A4V832"/>
<dbReference type="PANTHER" id="PTHR24299">
    <property type="entry name" value="CYTOCHROME P450 FAMILY 1"/>
    <property type="match status" value="1"/>
</dbReference>
<accession>A0A6A4V832</accession>
<reference evidence="4 5" key="1">
    <citation type="submission" date="2019-07" db="EMBL/GenBank/DDBJ databases">
        <title>Draft genome assembly of a fouling barnacle, Amphibalanus amphitrite (Darwin, 1854): The first reference genome for Thecostraca.</title>
        <authorList>
            <person name="Kim W."/>
        </authorList>
    </citation>
    <scope>NUCLEOTIDE SEQUENCE [LARGE SCALE GENOMIC DNA]</scope>
    <source>
        <strain evidence="4">SNU_AA5</strain>
        <tissue evidence="4">Soma without cirri and trophi</tissue>
    </source>
</reference>
<dbReference type="Pfam" id="PF00067">
    <property type="entry name" value="p450"/>
    <property type="match status" value="1"/>
</dbReference>
<dbReference type="Proteomes" id="UP000440578">
    <property type="component" value="Unassembled WGS sequence"/>
</dbReference>
<dbReference type="GO" id="GO:0004497">
    <property type="term" value="F:monooxygenase activity"/>
    <property type="evidence" value="ECO:0007669"/>
    <property type="project" value="UniProtKB-KW"/>
</dbReference>
<evidence type="ECO:0000256" key="2">
    <source>
        <dbReference type="ARBA" id="ARBA00023033"/>
    </source>
</evidence>
<dbReference type="GO" id="GO:0016705">
    <property type="term" value="F:oxidoreductase activity, acting on paired donors, with incorporation or reduction of molecular oxygen"/>
    <property type="evidence" value="ECO:0007669"/>
    <property type="project" value="InterPro"/>
</dbReference>
<dbReference type="SUPFAM" id="SSF48264">
    <property type="entry name" value="Cytochrome P450"/>
    <property type="match status" value="1"/>
</dbReference>
<comment type="similarity">
    <text evidence="1">Belongs to the cytochrome P450 family.</text>
</comment>
<evidence type="ECO:0000313" key="5">
    <source>
        <dbReference type="Proteomes" id="UP000440578"/>
    </source>
</evidence>
<organism evidence="4 5">
    <name type="scientific">Amphibalanus amphitrite</name>
    <name type="common">Striped barnacle</name>
    <name type="synonym">Balanus amphitrite</name>
    <dbReference type="NCBI Taxonomy" id="1232801"/>
    <lineage>
        <taxon>Eukaryota</taxon>
        <taxon>Metazoa</taxon>
        <taxon>Ecdysozoa</taxon>
        <taxon>Arthropoda</taxon>
        <taxon>Crustacea</taxon>
        <taxon>Multicrustacea</taxon>
        <taxon>Cirripedia</taxon>
        <taxon>Thoracica</taxon>
        <taxon>Thoracicalcarea</taxon>
        <taxon>Balanomorpha</taxon>
        <taxon>Balanoidea</taxon>
        <taxon>Balanidae</taxon>
        <taxon>Amphibalaninae</taxon>
        <taxon>Amphibalanus</taxon>
    </lineage>
</organism>
<keyword evidence="5" id="KW-1185">Reference proteome</keyword>
<dbReference type="InterPro" id="IPR036396">
    <property type="entry name" value="Cyt_P450_sf"/>
</dbReference>
<dbReference type="GO" id="GO:0005506">
    <property type="term" value="F:iron ion binding"/>
    <property type="evidence" value="ECO:0007669"/>
    <property type="project" value="InterPro"/>
</dbReference>
<comment type="caution">
    <text evidence="4">The sequence shown here is derived from an EMBL/GenBank/DDBJ whole genome shotgun (WGS) entry which is preliminary data.</text>
</comment>
<sequence length="111" mass="12150">MLTVVLIILLVVAWVLYKNKKPKNCPPGPVNIPLVGRAFAMNQNHPEKAFVEWQRQYGPLYSVKMGPSLVVVISDPALLREAFNKPASTGRMAGPVLEMLGVQRGLILSVG</sequence>
<name>A0A6A4V832_AMPAM</name>
<proteinExistence type="inferred from homology"/>
<evidence type="ECO:0000256" key="3">
    <source>
        <dbReference type="SAM" id="SignalP"/>
    </source>
</evidence>
<evidence type="ECO:0000256" key="1">
    <source>
        <dbReference type="ARBA" id="ARBA00010617"/>
    </source>
</evidence>
<dbReference type="GO" id="GO:0020037">
    <property type="term" value="F:heme binding"/>
    <property type="evidence" value="ECO:0007669"/>
    <property type="project" value="InterPro"/>
</dbReference>
<evidence type="ECO:0000313" key="4">
    <source>
        <dbReference type="EMBL" id="KAF0287330.1"/>
    </source>
</evidence>
<keyword evidence="2" id="KW-0560">Oxidoreductase</keyword>